<accession>A0A7D5KUH8</accession>
<organism evidence="1 2">
    <name type="scientific">Synechococcus phage S-CAM7</name>
    <dbReference type="NCBI Taxonomy" id="1883368"/>
    <lineage>
        <taxon>Viruses</taxon>
        <taxon>Duplodnaviria</taxon>
        <taxon>Heunggongvirae</taxon>
        <taxon>Uroviricota</taxon>
        <taxon>Caudoviricetes</taxon>
        <taxon>Pantevenvirales</taxon>
        <taxon>Kyanoviridae</taxon>
        <taxon>Mazuvirus</taxon>
        <taxon>Mazuvirus scam7</taxon>
    </lineage>
</organism>
<reference evidence="1 2" key="1">
    <citation type="submission" date="2020-06" db="EMBL/GenBank/DDBJ databases">
        <authorList>
            <person name="Puxty R.J."/>
            <person name="Weihe C."/>
            <person name="Marston M.F."/>
            <person name="Martiny J.B.H."/>
        </authorList>
    </citation>
    <scope>NUCLEOTIDE SEQUENCE [LARGE SCALE GENOMIC DNA]</scope>
    <source>
        <strain evidence="1">0809CC03</strain>
    </source>
</reference>
<evidence type="ECO:0000313" key="1">
    <source>
        <dbReference type="EMBL" id="QLF86131.1"/>
    </source>
</evidence>
<dbReference type="Proteomes" id="UP000510897">
    <property type="component" value="Segment"/>
</dbReference>
<reference evidence="1 2" key="2">
    <citation type="submission" date="2020-07" db="EMBL/GenBank/DDBJ databases">
        <title>Signatures of coevolution in a cyanophage population.</title>
        <authorList>
            <person name="Abebe J."/>
        </authorList>
    </citation>
    <scope>NUCLEOTIDE SEQUENCE [LARGE SCALE GENOMIC DNA]</scope>
    <source>
        <strain evidence="1">0809CC03</strain>
    </source>
</reference>
<dbReference type="SUPFAM" id="SSF53335">
    <property type="entry name" value="S-adenosyl-L-methionine-dependent methyltransferases"/>
    <property type="match status" value="1"/>
</dbReference>
<name>A0A7D5KUH8_9CAUD</name>
<proteinExistence type="predicted"/>
<dbReference type="EMBL" id="MT586120">
    <property type="protein sequence ID" value="QLF86131.1"/>
    <property type="molecule type" value="Genomic_DNA"/>
</dbReference>
<sequence length="317" mass="35956">MPDPSTTTIDMKFDVIIANFPFDDANSSAKNGKLWKKFTDKCIDDLLKTGGTMNIVSPTTILSKIDYGMKKVKQFSTTQSLVAIDYSVGEKFFATIGCPICKWTMVDKPYDGKTVVTDIKGDYEFDIRVGDGLPMRHERMVLQSILDKIQNSTHPRIPTKTGQQITGEEYKKNGKNLKATDCGTYPIFHSGKKIQYTYTQPTTGTGLKFVIPFSASHRSRFITTGYIGMFNAWCPIKNEDEGEYLMKIMDHPLIDLYITKQNRYINYESNKFTTTTGFAQVVRTNRLPYLESFENLAEQFNLTSEEVEYLEGVGINV</sequence>
<gene>
    <name evidence="1" type="ORF">CC030809_00075</name>
</gene>
<evidence type="ECO:0000313" key="2">
    <source>
        <dbReference type="Proteomes" id="UP000510897"/>
    </source>
</evidence>
<protein>
    <submittedName>
        <fullName evidence="1">Uncharacterized protein</fullName>
    </submittedName>
</protein>
<dbReference type="InterPro" id="IPR029063">
    <property type="entry name" value="SAM-dependent_MTases_sf"/>
</dbReference>
<dbReference type="Gene3D" id="3.40.50.150">
    <property type="entry name" value="Vaccinia Virus protein VP39"/>
    <property type="match status" value="1"/>
</dbReference>